<feature type="transmembrane region" description="Helical" evidence="9">
    <location>
        <begin position="201"/>
        <end position="220"/>
    </location>
</feature>
<evidence type="ECO:0000256" key="7">
    <source>
        <dbReference type="ARBA" id="ARBA00023136"/>
    </source>
</evidence>
<keyword evidence="3" id="KW-0813">Transport</keyword>
<feature type="compositionally biased region" description="Basic and acidic residues" evidence="8">
    <location>
        <begin position="591"/>
        <end position="601"/>
    </location>
</feature>
<feature type="transmembrane region" description="Helical" evidence="9">
    <location>
        <begin position="105"/>
        <end position="122"/>
    </location>
</feature>
<feature type="transmembrane region" description="Helical" evidence="9">
    <location>
        <begin position="454"/>
        <end position="477"/>
    </location>
</feature>
<keyword evidence="6" id="KW-0406">Ion transport</keyword>
<feature type="transmembrane region" description="Helical" evidence="9">
    <location>
        <begin position="414"/>
        <end position="433"/>
    </location>
</feature>
<evidence type="ECO:0000256" key="4">
    <source>
        <dbReference type="ARBA" id="ARBA00022692"/>
    </source>
</evidence>
<dbReference type="FunFam" id="1.20.1250.20:FF:000197">
    <property type="entry name" value="Siderophore iron transporter 1"/>
    <property type="match status" value="1"/>
</dbReference>
<feature type="transmembrane region" description="Helical" evidence="9">
    <location>
        <begin position="73"/>
        <end position="93"/>
    </location>
</feature>
<dbReference type="InterPro" id="IPR020846">
    <property type="entry name" value="MFS_dom"/>
</dbReference>
<dbReference type="Proteomes" id="UP000799436">
    <property type="component" value="Unassembled WGS sequence"/>
</dbReference>
<feature type="transmembrane region" description="Helical" evidence="9">
    <location>
        <begin position="247"/>
        <end position="270"/>
    </location>
</feature>
<name>A0A6G1L6T1_9PEZI</name>
<keyword evidence="7 9" id="KW-0472">Membrane</keyword>
<evidence type="ECO:0000313" key="11">
    <source>
        <dbReference type="EMBL" id="KAF2768138.1"/>
    </source>
</evidence>
<evidence type="ECO:0000313" key="12">
    <source>
        <dbReference type="Proteomes" id="UP000799436"/>
    </source>
</evidence>
<reference evidence="11" key="1">
    <citation type="journal article" date="2020" name="Stud. Mycol.">
        <title>101 Dothideomycetes genomes: a test case for predicting lifestyles and emergence of pathogens.</title>
        <authorList>
            <person name="Haridas S."/>
            <person name="Albert R."/>
            <person name="Binder M."/>
            <person name="Bloem J."/>
            <person name="Labutti K."/>
            <person name="Salamov A."/>
            <person name="Andreopoulos B."/>
            <person name="Baker S."/>
            <person name="Barry K."/>
            <person name="Bills G."/>
            <person name="Bluhm B."/>
            <person name="Cannon C."/>
            <person name="Castanera R."/>
            <person name="Culley D."/>
            <person name="Daum C."/>
            <person name="Ezra D."/>
            <person name="Gonzalez J."/>
            <person name="Henrissat B."/>
            <person name="Kuo A."/>
            <person name="Liang C."/>
            <person name="Lipzen A."/>
            <person name="Lutzoni F."/>
            <person name="Magnuson J."/>
            <person name="Mondo S."/>
            <person name="Nolan M."/>
            <person name="Ohm R."/>
            <person name="Pangilinan J."/>
            <person name="Park H.-J."/>
            <person name="Ramirez L."/>
            <person name="Alfaro M."/>
            <person name="Sun H."/>
            <person name="Tritt A."/>
            <person name="Yoshinaga Y."/>
            <person name="Zwiers L.-H."/>
            <person name="Turgeon B."/>
            <person name="Goodwin S."/>
            <person name="Spatafora J."/>
            <person name="Crous P."/>
            <person name="Grigoriev I."/>
        </authorList>
    </citation>
    <scope>NUCLEOTIDE SEQUENCE</scope>
    <source>
        <strain evidence="11">CBS 116005</strain>
    </source>
</reference>
<feature type="transmembrane region" description="Helical" evidence="9">
    <location>
        <begin position="530"/>
        <end position="548"/>
    </location>
</feature>
<proteinExistence type="inferred from homology"/>
<evidence type="ECO:0000256" key="5">
    <source>
        <dbReference type="ARBA" id="ARBA00022989"/>
    </source>
</evidence>
<organism evidence="11 12">
    <name type="scientific">Teratosphaeria nubilosa</name>
    <dbReference type="NCBI Taxonomy" id="161662"/>
    <lineage>
        <taxon>Eukaryota</taxon>
        <taxon>Fungi</taxon>
        <taxon>Dikarya</taxon>
        <taxon>Ascomycota</taxon>
        <taxon>Pezizomycotina</taxon>
        <taxon>Dothideomycetes</taxon>
        <taxon>Dothideomycetidae</taxon>
        <taxon>Mycosphaerellales</taxon>
        <taxon>Teratosphaeriaceae</taxon>
        <taxon>Teratosphaeria</taxon>
    </lineage>
</organism>
<dbReference type="Gene3D" id="1.20.1250.20">
    <property type="entry name" value="MFS general substrate transporter like domains"/>
    <property type="match status" value="2"/>
</dbReference>
<evidence type="ECO:0000256" key="8">
    <source>
        <dbReference type="SAM" id="MobiDB-lite"/>
    </source>
</evidence>
<evidence type="ECO:0000256" key="3">
    <source>
        <dbReference type="ARBA" id="ARBA00022448"/>
    </source>
</evidence>
<dbReference type="EMBL" id="ML995847">
    <property type="protein sequence ID" value="KAF2768138.1"/>
    <property type="molecule type" value="Genomic_DNA"/>
</dbReference>
<dbReference type="InterPro" id="IPR011701">
    <property type="entry name" value="MFS"/>
</dbReference>
<feature type="transmembrane region" description="Helical" evidence="9">
    <location>
        <begin position="134"/>
        <end position="154"/>
    </location>
</feature>
<evidence type="ECO:0000256" key="1">
    <source>
        <dbReference type="ARBA" id="ARBA00004141"/>
    </source>
</evidence>
<keyword evidence="4 9" id="KW-0812">Transmembrane</keyword>
<feature type="transmembrane region" description="Helical" evidence="9">
    <location>
        <begin position="356"/>
        <end position="377"/>
    </location>
</feature>
<dbReference type="PANTHER" id="PTHR23501:SF87">
    <property type="entry name" value="SIDEROPHORE IRON TRANSPORTER 2"/>
    <property type="match status" value="1"/>
</dbReference>
<evidence type="ECO:0000256" key="6">
    <source>
        <dbReference type="ARBA" id="ARBA00023065"/>
    </source>
</evidence>
<comment type="subcellular location">
    <subcellularLocation>
        <location evidence="1">Membrane</location>
        <topology evidence="1">Multi-pass membrane protein</topology>
    </subcellularLocation>
</comment>
<dbReference type="GO" id="GO:0005886">
    <property type="term" value="C:plasma membrane"/>
    <property type="evidence" value="ECO:0007669"/>
    <property type="project" value="TreeGrafter"/>
</dbReference>
<keyword evidence="5 9" id="KW-1133">Transmembrane helix</keyword>
<accession>A0A6G1L6T1</accession>
<dbReference type="Pfam" id="PF07690">
    <property type="entry name" value="MFS_1"/>
    <property type="match status" value="1"/>
</dbReference>
<protein>
    <submittedName>
        <fullName evidence="11">Putative siderophore-dependent iron transporter</fullName>
    </submittedName>
</protein>
<sequence>MQPFDSHDTGRVEFDRQSHDSGQAGVKKLEAIASTWTKQALYIAYLGIALMTCATSLESQTTTNLTVYATSSFSAHALISTVLVVQGVVLSVVKPPMSKVADVFGRFEAFGLSICLYVGGYIQQAASYNVESYAAAQIFYAAGQTGLQILIQIFIADTSDLLNRALIVTLPDVPFLVNVWVGPVLAEEVLKHLTWRWGYGIWAIVLPLSFLPLGLTLWTAQRKAANRGVLPPSPFVGKTRWEAAKSIWWEMDAFGLLMVCVGFSLVLIPLTIGFDKGWRDPGYLVMLIVGACCIIGFPFFERSRVLAPRAFFPRALFKNRTALAGIAFAFFYFSAFYLSVFPYFQSYLLVVHGLSVSAAGHVIQIFTFSATITSIIVSFGIKYWGRYRPFVMVGIVIYILGLIAMVFFRTEQSSLSSIVAAQILIGVGGGMAHGPAQLGVQASASHSEVAAATAGFLTLLEIGGAVGSAISGAIWSANIPDLLEKYLPDETKDQAAAIYGSVKLASTGWPMGSPTRIAINHAYQETMTKILIVAVCMATPCIFLTFLMKDYRLHEIDQHVKGVVIGSIAQNATDQDAAEGGSSAEAPLLSNEREDERDLQG</sequence>
<keyword evidence="12" id="KW-1185">Reference proteome</keyword>
<dbReference type="InterPro" id="IPR036259">
    <property type="entry name" value="MFS_trans_sf"/>
</dbReference>
<feature type="domain" description="Major facilitator superfamily (MFS) profile" evidence="10">
    <location>
        <begin position="40"/>
        <end position="552"/>
    </location>
</feature>
<feature type="transmembrane region" description="Helical" evidence="9">
    <location>
        <begin position="389"/>
        <end position="408"/>
    </location>
</feature>
<dbReference type="PANTHER" id="PTHR23501">
    <property type="entry name" value="MAJOR FACILITATOR SUPERFAMILY"/>
    <property type="match status" value="1"/>
</dbReference>
<dbReference type="AlphaFoldDB" id="A0A6G1L6T1"/>
<gene>
    <name evidence="11" type="ORF">EJ03DRAFT_274758</name>
</gene>
<feature type="transmembrane region" description="Helical" evidence="9">
    <location>
        <begin position="282"/>
        <end position="300"/>
    </location>
</feature>
<evidence type="ECO:0000256" key="2">
    <source>
        <dbReference type="ARBA" id="ARBA00008335"/>
    </source>
</evidence>
<comment type="similarity">
    <text evidence="2">Belongs to the major facilitator superfamily.</text>
</comment>
<feature type="transmembrane region" description="Helical" evidence="9">
    <location>
        <begin position="321"/>
        <end position="344"/>
    </location>
</feature>
<feature type="transmembrane region" description="Helical" evidence="9">
    <location>
        <begin position="161"/>
        <end position="181"/>
    </location>
</feature>
<evidence type="ECO:0000259" key="10">
    <source>
        <dbReference type="PROSITE" id="PS50850"/>
    </source>
</evidence>
<dbReference type="SUPFAM" id="SSF103473">
    <property type="entry name" value="MFS general substrate transporter"/>
    <property type="match status" value="2"/>
</dbReference>
<dbReference type="PROSITE" id="PS50850">
    <property type="entry name" value="MFS"/>
    <property type="match status" value="1"/>
</dbReference>
<dbReference type="GO" id="GO:0015343">
    <property type="term" value="F:siderophore-iron transmembrane transporter activity"/>
    <property type="evidence" value="ECO:0007669"/>
    <property type="project" value="TreeGrafter"/>
</dbReference>
<feature type="transmembrane region" description="Helical" evidence="9">
    <location>
        <begin position="40"/>
        <end position="57"/>
    </location>
</feature>
<feature type="region of interest" description="Disordered" evidence="8">
    <location>
        <begin position="574"/>
        <end position="601"/>
    </location>
</feature>
<dbReference type="OrthoDB" id="2241241at2759"/>
<evidence type="ECO:0000256" key="9">
    <source>
        <dbReference type="SAM" id="Phobius"/>
    </source>
</evidence>